<keyword evidence="2" id="KW-1185">Reference proteome</keyword>
<accession>A0A6A5ULP4</accession>
<reference evidence="1" key="1">
    <citation type="journal article" date="2020" name="Stud. Mycol.">
        <title>101 Dothideomycetes genomes: a test case for predicting lifestyles and emergence of pathogens.</title>
        <authorList>
            <person name="Haridas S."/>
            <person name="Albert R."/>
            <person name="Binder M."/>
            <person name="Bloem J."/>
            <person name="Labutti K."/>
            <person name="Salamov A."/>
            <person name="Andreopoulos B."/>
            <person name="Baker S."/>
            <person name="Barry K."/>
            <person name="Bills G."/>
            <person name="Bluhm B."/>
            <person name="Cannon C."/>
            <person name="Castanera R."/>
            <person name="Culley D."/>
            <person name="Daum C."/>
            <person name="Ezra D."/>
            <person name="Gonzalez J."/>
            <person name="Henrissat B."/>
            <person name="Kuo A."/>
            <person name="Liang C."/>
            <person name="Lipzen A."/>
            <person name="Lutzoni F."/>
            <person name="Magnuson J."/>
            <person name="Mondo S."/>
            <person name="Nolan M."/>
            <person name="Ohm R."/>
            <person name="Pangilinan J."/>
            <person name="Park H.-J."/>
            <person name="Ramirez L."/>
            <person name="Alfaro M."/>
            <person name="Sun H."/>
            <person name="Tritt A."/>
            <person name="Yoshinaga Y."/>
            <person name="Zwiers L.-H."/>
            <person name="Turgeon B."/>
            <person name="Goodwin S."/>
            <person name="Spatafora J."/>
            <person name="Crous P."/>
            <person name="Grigoriev I."/>
        </authorList>
    </citation>
    <scope>NUCLEOTIDE SEQUENCE</scope>
    <source>
        <strain evidence="1">CBS 107.79</strain>
    </source>
</reference>
<evidence type="ECO:0000313" key="2">
    <source>
        <dbReference type="Proteomes" id="UP000800036"/>
    </source>
</evidence>
<evidence type="ECO:0000313" key="1">
    <source>
        <dbReference type="EMBL" id="KAF1965861.1"/>
    </source>
</evidence>
<sequence length="513" mass="58686">MAKVSDLPVDVFSIILEYLGRHDYHDVIRASKSFYKEALPYLYRDIKFEATKSRSCARKLALLLRTVLERPQLTSYVRIFRLRGPLPYWTKYNPWPEDAKVGPASVNLWGLKGCTTLSNAQKIFASNQIFSFVDESMHKETEQFKNRSKDALATLVLTRFTELRTLDLGDGFLMHSLFLPQILKRADRLFPKLDHVALGDKRFDPENPVSYMDLDLIRPIFYSDTVRTFEYLMTQPWQLTWNRPAPPRSESLTMLRLFRTNITRGTLDQLLHATPHLKRFHYDQEILFNANTPTAPPLSPYLNLDGLNIALANLKNTLEECKLSLSLAPGSLSSAEIKLQGLQFPPMQGTLAVLKDMQHLVTVEVPMMQFLGWAPDFAASLSEVLPWGIRRLTLRDDFLLHCPWATGPAMVKKIGRIAEYLEGRGVHAPQLSQCEIRIKPSAKDSTWLEDGIRDVGMPMAGSNVVFGVEKEKRADVWRWRFGEGIGKERDLRIDSAMVMRKSFYLPLEGIRLG</sequence>
<name>A0A6A5ULP4_9PLEO</name>
<dbReference type="AlphaFoldDB" id="A0A6A5ULP4"/>
<gene>
    <name evidence="1" type="ORF">BU23DRAFT_336823</name>
</gene>
<dbReference type="EMBL" id="ML976754">
    <property type="protein sequence ID" value="KAF1965861.1"/>
    <property type="molecule type" value="Genomic_DNA"/>
</dbReference>
<proteinExistence type="predicted"/>
<organism evidence="1 2">
    <name type="scientific">Bimuria novae-zelandiae CBS 107.79</name>
    <dbReference type="NCBI Taxonomy" id="1447943"/>
    <lineage>
        <taxon>Eukaryota</taxon>
        <taxon>Fungi</taxon>
        <taxon>Dikarya</taxon>
        <taxon>Ascomycota</taxon>
        <taxon>Pezizomycotina</taxon>
        <taxon>Dothideomycetes</taxon>
        <taxon>Pleosporomycetidae</taxon>
        <taxon>Pleosporales</taxon>
        <taxon>Massarineae</taxon>
        <taxon>Didymosphaeriaceae</taxon>
        <taxon>Bimuria</taxon>
    </lineage>
</organism>
<dbReference type="OrthoDB" id="3720847at2759"/>
<protein>
    <recommendedName>
        <fullName evidence="3">F-box domain-containing protein</fullName>
    </recommendedName>
</protein>
<dbReference type="Proteomes" id="UP000800036">
    <property type="component" value="Unassembled WGS sequence"/>
</dbReference>
<evidence type="ECO:0008006" key="3">
    <source>
        <dbReference type="Google" id="ProtNLM"/>
    </source>
</evidence>